<evidence type="ECO:0000313" key="1">
    <source>
        <dbReference type="EMBL" id="EEF52375.1"/>
    </source>
</evidence>
<gene>
    <name evidence="1" type="ORF">RCOM_1589650</name>
</gene>
<organism evidence="1 2">
    <name type="scientific">Ricinus communis</name>
    <name type="common">Castor bean</name>
    <dbReference type="NCBI Taxonomy" id="3988"/>
    <lineage>
        <taxon>Eukaryota</taxon>
        <taxon>Viridiplantae</taxon>
        <taxon>Streptophyta</taxon>
        <taxon>Embryophyta</taxon>
        <taxon>Tracheophyta</taxon>
        <taxon>Spermatophyta</taxon>
        <taxon>Magnoliopsida</taxon>
        <taxon>eudicotyledons</taxon>
        <taxon>Gunneridae</taxon>
        <taxon>Pentapetalae</taxon>
        <taxon>rosids</taxon>
        <taxon>fabids</taxon>
        <taxon>Malpighiales</taxon>
        <taxon>Euphorbiaceae</taxon>
        <taxon>Acalyphoideae</taxon>
        <taxon>Acalypheae</taxon>
        <taxon>Ricinus</taxon>
    </lineage>
</organism>
<reference evidence="2" key="1">
    <citation type="journal article" date="2010" name="Nat. Biotechnol.">
        <title>Draft genome sequence of the oilseed species Ricinus communis.</title>
        <authorList>
            <person name="Chan A.P."/>
            <person name="Crabtree J."/>
            <person name="Zhao Q."/>
            <person name="Lorenzi H."/>
            <person name="Orvis J."/>
            <person name="Puiu D."/>
            <person name="Melake-Berhan A."/>
            <person name="Jones K.M."/>
            <person name="Redman J."/>
            <person name="Chen G."/>
            <person name="Cahoon E.B."/>
            <person name="Gedil M."/>
            <person name="Stanke M."/>
            <person name="Haas B.J."/>
            <person name="Wortman J.R."/>
            <person name="Fraser-Liggett C.M."/>
            <person name="Ravel J."/>
            <person name="Rabinowicz P.D."/>
        </authorList>
    </citation>
    <scope>NUCLEOTIDE SEQUENCE [LARGE SCALE GENOMIC DNA]</scope>
    <source>
        <strain evidence="2">cv. Hale</strain>
    </source>
</reference>
<dbReference type="AlphaFoldDB" id="B9R795"/>
<name>B9R795_RICCO</name>
<evidence type="ECO:0000313" key="2">
    <source>
        <dbReference type="Proteomes" id="UP000008311"/>
    </source>
</evidence>
<proteinExistence type="predicted"/>
<dbReference type="Proteomes" id="UP000008311">
    <property type="component" value="Unassembled WGS sequence"/>
</dbReference>
<dbReference type="InParanoid" id="B9R795"/>
<sequence>MTPQHLCGVNQQRHLHHLGFGIVNNSLTGGPCALGSRYINRVPINHYVEFMLDQFSFNHHRA</sequence>
<dbReference type="EMBL" id="EQ973772">
    <property type="protein sequence ID" value="EEF52375.1"/>
    <property type="molecule type" value="Genomic_DNA"/>
</dbReference>
<keyword evidence="2" id="KW-1185">Reference proteome</keyword>
<protein>
    <submittedName>
        <fullName evidence="1">Uncharacterized protein</fullName>
    </submittedName>
</protein>
<accession>B9R795</accession>